<dbReference type="Gene3D" id="3.40.1160.10">
    <property type="entry name" value="Acetylglutamate kinase-like"/>
    <property type="match status" value="1"/>
</dbReference>
<reference evidence="11 12" key="1">
    <citation type="submission" date="2019-10" db="EMBL/GenBank/DDBJ databases">
        <authorList>
            <person name="Dong K."/>
        </authorList>
    </citation>
    <scope>NUCLEOTIDE SEQUENCE [LARGE SCALE GENOMIC DNA]</scope>
    <source>
        <strain evidence="11 12">DSM 28960</strain>
    </source>
</reference>
<dbReference type="SUPFAM" id="SSF53633">
    <property type="entry name" value="Carbamate kinase-like"/>
    <property type="match status" value="1"/>
</dbReference>
<name>A0A7X1Z6V3_9LACT</name>
<feature type="binding site" evidence="9">
    <location>
        <position position="83"/>
    </location>
    <ligand>
        <name>substrate</name>
    </ligand>
</feature>
<dbReference type="PANTHER" id="PTHR23342:SF0">
    <property type="entry name" value="N-ACETYLGLUTAMATE SYNTHASE, MITOCHONDRIAL"/>
    <property type="match status" value="1"/>
</dbReference>
<keyword evidence="9" id="KW-0963">Cytoplasm</keyword>
<dbReference type="InterPro" id="IPR001048">
    <property type="entry name" value="Asp/Glu/Uridylate_kinase"/>
</dbReference>
<evidence type="ECO:0000256" key="4">
    <source>
        <dbReference type="ARBA" id="ARBA00022679"/>
    </source>
</evidence>
<dbReference type="PIRSF" id="PIRSF000728">
    <property type="entry name" value="NAGK"/>
    <property type="match status" value="1"/>
</dbReference>
<dbReference type="Pfam" id="PF00696">
    <property type="entry name" value="AA_kinase"/>
    <property type="match status" value="1"/>
</dbReference>
<feature type="site" description="Transition state stabilizer" evidence="9">
    <location>
        <position position="237"/>
    </location>
</feature>
<dbReference type="InterPro" id="IPR037528">
    <property type="entry name" value="ArgB"/>
</dbReference>
<dbReference type="InterPro" id="IPR036393">
    <property type="entry name" value="AceGlu_kinase-like_sf"/>
</dbReference>
<dbReference type="Proteomes" id="UP000439550">
    <property type="component" value="Unassembled WGS sequence"/>
</dbReference>
<evidence type="ECO:0000259" key="10">
    <source>
        <dbReference type="Pfam" id="PF00696"/>
    </source>
</evidence>
<dbReference type="InterPro" id="IPR041727">
    <property type="entry name" value="NAGK-C"/>
</dbReference>
<comment type="subcellular location">
    <subcellularLocation>
        <location evidence="9">Cytoplasm</location>
    </subcellularLocation>
</comment>
<dbReference type="CDD" id="cd04250">
    <property type="entry name" value="AAK_NAGK-C"/>
    <property type="match status" value="1"/>
</dbReference>
<evidence type="ECO:0000313" key="11">
    <source>
        <dbReference type="EMBL" id="MQW38771.1"/>
    </source>
</evidence>
<evidence type="ECO:0000256" key="1">
    <source>
        <dbReference type="ARBA" id="ARBA00004828"/>
    </source>
</evidence>
<keyword evidence="2 9" id="KW-0055">Arginine biosynthesis</keyword>
<evidence type="ECO:0000256" key="2">
    <source>
        <dbReference type="ARBA" id="ARBA00022571"/>
    </source>
</evidence>
<comment type="similarity">
    <text evidence="9">Belongs to the acetylglutamate kinase family. ArgB subfamily.</text>
</comment>
<gene>
    <name evidence="9 11" type="primary">argB</name>
    <name evidence="11" type="ORF">GHI93_02250</name>
</gene>
<dbReference type="FunFam" id="3.40.1160.10:FF:000004">
    <property type="entry name" value="Acetylglutamate kinase"/>
    <property type="match status" value="1"/>
</dbReference>
<feature type="binding site" evidence="9">
    <location>
        <position position="174"/>
    </location>
    <ligand>
        <name>substrate</name>
    </ligand>
</feature>
<evidence type="ECO:0000256" key="6">
    <source>
        <dbReference type="ARBA" id="ARBA00022777"/>
    </source>
</evidence>
<dbReference type="EC" id="2.7.2.8" evidence="9"/>
<keyword evidence="5 9" id="KW-0547">Nucleotide-binding</keyword>
<keyword evidence="3 9" id="KW-0028">Amino-acid biosynthesis</keyword>
<dbReference type="InterPro" id="IPR001057">
    <property type="entry name" value="Glu/AcGlu_kinase"/>
</dbReference>
<dbReference type="PANTHER" id="PTHR23342">
    <property type="entry name" value="N-ACETYLGLUTAMATE SYNTHASE"/>
    <property type="match status" value="1"/>
</dbReference>
<keyword evidence="4 9" id="KW-0808">Transferase</keyword>
<dbReference type="GO" id="GO:0005737">
    <property type="term" value="C:cytoplasm"/>
    <property type="evidence" value="ECO:0007669"/>
    <property type="project" value="UniProtKB-SubCell"/>
</dbReference>
<protein>
    <recommendedName>
        <fullName evidence="9">Acetylglutamate kinase</fullName>
        <ecNumber evidence="9">2.7.2.8</ecNumber>
    </recommendedName>
    <alternativeName>
        <fullName evidence="9">N-acetyl-L-glutamate 5-phosphotransferase</fullName>
    </alternativeName>
    <alternativeName>
        <fullName evidence="9">NAG kinase</fullName>
        <shortName evidence="9">NAGK</shortName>
    </alternativeName>
</protein>
<feature type="site" description="Transition state stabilizer" evidence="9">
    <location>
        <position position="26"/>
    </location>
</feature>
<evidence type="ECO:0000313" key="12">
    <source>
        <dbReference type="Proteomes" id="UP000439550"/>
    </source>
</evidence>
<keyword evidence="6 9" id="KW-0418">Kinase</keyword>
<dbReference type="InterPro" id="IPR004662">
    <property type="entry name" value="AcgluKinase_fam"/>
</dbReference>
<dbReference type="UniPathway" id="UPA00068">
    <property type="reaction ID" value="UER00107"/>
</dbReference>
<proteinExistence type="inferred from homology"/>
<dbReference type="GO" id="GO:0042450">
    <property type="term" value="P:L-arginine biosynthetic process via ornithine"/>
    <property type="evidence" value="ECO:0007669"/>
    <property type="project" value="UniProtKB-UniRule"/>
</dbReference>
<evidence type="ECO:0000256" key="5">
    <source>
        <dbReference type="ARBA" id="ARBA00022741"/>
    </source>
</evidence>
<evidence type="ECO:0000256" key="7">
    <source>
        <dbReference type="ARBA" id="ARBA00022840"/>
    </source>
</evidence>
<dbReference type="AlphaFoldDB" id="A0A7X1Z6V3"/>
<comment type="catalytic activity">
    <reaction evidence="8 9">
        <text>N-acetyl-L-glutamate + ATP = N-acetyl-L-glutamyl 5-phosphate + ADP</text>
        <dbReference type="Rhea" id="RHEA:14629"/>
        <dbReference type="ChEBI" id="CHEBI:30616"/>
        <dbReference type="ChEBI" id="CHEBI:44337"/>
        <dbReference type="ChEBI" id="CHEBI:57936"/>
        <dbReference type="ChEBI" id="CHEBI:456216"/>
        <dbReference type="EC" id="2.7.2.8"/>
    </reaction>
</comment>
<dbReference type="RefSeq" id="WP_153495199.1">
    <property type="nucleotide sequence ID" value="NZ_CAXYUY010000038.1"/>
</dbReference>
<dbReference type="OrthoDB" id="9803155at2"/>
<comment type="pathway">
    <text evidence="1 9">Amino-acid biosynthesis; L-arginine biosynthesis; N(2)-acetyl-L-ornithine from L-glutamate: step 2/4.</text>
</comment>
<keyword evidence="12" id="KW-1185">Reference proteome</keyword>
<dbReference type="HAMAP" id="MF_00082">
    <property type="entry name" value="ArgB"/>
    <property type="match status" value="1"/>
</dbReference>
<dbReference type="GO" id="GO:0003991">
    <property type="term" value="F:acetylglutamate kinase activity"/>
    <property type="evidence" value="ECO:0007669"/>
    <property type="project" value="UniProtKB-UniRule"/>
</dbReference>
<feature type="binding site" evidence="9">
    <location>
        <begin position="61"/>
        <end position="62"/>
    </location>
    <ligand>
        <name>substrate</name>
    </ligand>
</feature>
<evidence type="ECO:0000256" key="3">
    <source>
        <dbReference type="ARBA" id="ARBA00022605"/>
    </source>
</evidence>
<dbReference type="NCBIfam" id="TIGR00761">
    <property type="entry name" value="argB"/>
    <property type="match status" value="1"/>
</dbReference>
<dbReference type="GO" id="GO:0005524">
    <property type="term" value="F:ATP binding"/>
    <property type="evidence" value="ECO:0007669"/>
    <property type="project" value="UniProtKB-UniRule"/>
</dbReference>
<dbReference type="PRINTS" id="PR00474">
    <property type="entry name" value="GLU5KINASE"/>
</dbReference>
<comment type="function">
    <text evidence="9">Catalyzes the ATP-dependent phosphorylation of N-acetyl-L-glutamate.</text>
</comment>
<evidence type="ECO:0000256" key="9">
    <source>
        <dbReference type="HAMAP-Rule" id="MF_00082"/>
    </source>
</evidence>
<organism evidence="11 12">
    <name type="scientific">Lactococcus hircilactis</name>
    <dbReference type="NCBI Taxonomy" id="1494462"/>
    <lineage>
        <taxon>Bacteria</taxon>
        <taxon>Bacillati</taxon>
        <taxon>Bacillota</taxon>
        <taxon>Bacilli</taxon>
        <taxon>Lactobacillales</taxon>
        <taxon>Streptococcaceae</taxon>
        <taxon>Lactococcus</taxon>
    </lineage>
</organism>
<comment type="caution">
    <text evidence="11">The sequence shown here is derived from an EMBL/GenBank/DDBJ whole genome shotgun (WGS) entry which is preliminary data.</text>
</comment>
<sequence length="279" mass="30611">MSDVAKVLTESLPYLLKYQGQTVVIKYGGNAMLDEKMKQSVLSDLLFLKMSGLKIVLVHGGGPAITEILDKFEVEHQFVNGLRYTNKKTARLALMALCDLNKSLVCDMIKLGGKAIGMSGVDGTLIEAKQLSEQYGYVGEITRINSELIENVLKMDQMPIIATSGVDQMGNIYNVNADTAASHIAAALKAERLIILSDVRGIYTNFPDESSFVEEIFYHELKALVSSHRISGGMIPKVEAINYALKQGLDQVVLLDGRIKNALLLELFTEKGVGTLIKR</sequence>
<feature type="domain" description="Aspartate/glutamate/uridylate kinase" evidence="10">
    <location>
        <begin position="22"/>
        <end position="253"/>
    </location>
</feature>
<evidence type="ECO:0000256" key="8">
    <source>
        <dbReference type="ARBA" id="ARBA00048141"/>
    </source>
</evidence>
<dbReference type="EMBL" id="WITJ01000003">
    <property type="protein sequence ID" value="MQW38771.1"/>
    <property type="molecule type" value="Genomic_DNA"/>
</dbReference>
<accession>A0A7X1Z6V3</accession>
<keyword evidence="7 9" id="KW-0067">ATP-binding</keyword>